<dbReference type="RefSeq" id="WP_013761955.1">
    <property type="nucleotide sequence ID" value="NC_015508.1"/>
</dbReference>
<dbReference type="AlphaFoldDB" id="A0AA44F764"/>
<reference evidence="1" key="1">
    <citation type="journal article" date="2020" name="Science">
        <title>Unexpected conservation and global transmission of agrobacterial virulence plasmids.</title>
        <authorList>
            <person name="Weisberg A.J."/>
            <person name="Davis E.W. 2nd"/>
            <person name="Tabima J."/>
            <person name="Belcher M.S."/>
            <person name="Miller M."/>
            <person name="Kuo C.H."/>
            <person name="Loper J.E."/>
            <person name="Grunwald N.J."/>
            <person name="Putnam M.L."/>
            <person name="Chang J.H."/>
        </authorList>
    </citation>
    <scope>NUCLEOTIDE SEQUENCE</scope>
    <source>
        <strain evidence="1">17-1853-1a</strain>
    </source>
</reference>
<evidence type="ECO:0000313" key="2">
    <source>
        <dbReference type="Proteomes" id="UP000702952"/>
    </source>
</evidence>
<comment type="caution">
    <text evidence="1">The sequence shown here is derived from an EMBL/GenBank/DDBJ whole genome shotgun (WGS) entry which is preliminary data.</text>
</comment>
<evidence type="ECO:0000313" key="1">
    <source>
        <dbReference type="EMBL" id="NTC31066.1"/>
    </source>
</evidence>
<accession>A0AA44F764</accession>
<dbReference type="Proteomes" id="UP000702952">
    <property type="component" value="Unassembled WGS sequence"/>
</dbReference>
<organism evidence="1 2">
    <name type="scientific">Agrobacterium tumefaciens</name>
    <dbReference type="NCBI Taxonomy" id="358"/>
    <lineage>
        <taxon>Bacteria</taxon>
        <taxon>Pseudomonadati</taxon>
        <taxon>Pseudomonadota</taxon>
        <taxon>Alphaproteobacteria</taxon>
        <taxon>Hyphomicrobiales</taxon>
        <taxon>Rhizobiaceae</taxon>
        <taxon>Rhizobium/Agrobacterium group</taxon>
        <taxon>Agrobacterium</taxon>
        <taxon>Agrobacterium tumefaciens complex</taxon>
    </lineage>
</organism>
<proteinExistence type="predicted"/>
<protein>
    <submittedName>
        <fullName evidence="1">Uncharacterized protein</fullName>
    </submittedName>
</protein>
<dbReference type="GeneID" id="92773248"/>
<sequence>MVFPDDMELAVAVYMADIALPRHTAIEKLLKAGLEDAGYLTGGEGRPPEIIDGQPSSDYVQYRTYLDEDS</sequence>
<gene>
    <name evidence="1" type="ORF">G6M46_23325</name>
</gene>
<dbReference type="EMBL" id="JAAMAY010000033">
    <property type="protein sequence ID" value="NTC31066.1"/>
    <property type="molecule type" value="Genomic_DNA"/>
</dbReference>
<name>A0AA44F764_AGRTU</name>